<organism evidence="1 2">
    <name type="scientific">Pseudomonas aeruginosa</name>
    <dbReference type="NCBI Taxonomy" id="287"/>
    <lineage>
        <taxon>Bacteria</taxon>
        <taxon>Pseudomonadati</taxon>
        <taxon>Pseudomonadota</taxon>
        <taxon>Gammaproteobacteria</taxon>
        <taxon>Pseudomonadales</taxon>
        <taxon>Pseudomonadaceae</taxon>
        <taxon>Pseudomonas</taxon>
    </lineage>
</organism>
<name>A0A241XRM4_PSEAI</name>
<gene>
    <name evidence="1" type="ORF">CAZ10_09975</name>
</gene>
<dbReference type="EMBL" id="NFFZ01000004">
    <property type="protein sequence ID" value="OTI63152.1"/>
    <property type="molecule type" value="Genomic_DNA"/>
</dbReference>
<reference evidence="1 2" key="1">
    <citation type="submission" date="2017-05" db="EMBL/GenBank/DDBJ databases">
        <authorList>
            <person name="Song R."/>
            <person name="Chenine A.L."/>
            <person name="Ruprecht R.M."/>
        </authorList>
    </citation>
    <scope>NUCLEOTIDE SEQUENCE [LARGE SCALE GENOMIC DNA]</scope>
    <source>
        <strain evidence="1 2">S567_C10_BS</strain>
    </source>
</reference>
<evidence type="ECO:0000313" key="2">
    <source>
        <dbReference type="Proteomes" id="UP000194857"/>
    </source>
</evidence>
<accession>A0A241XRM4</accession>
<comment type="caution">
    <text evidence="1">The sequence shown here is derived from an EMBL/GenBank/DDBJ whole genome shotgun (WGS) entry which is preliminary data.</text>
</comment>
<proteinExistence type="predicted"/>
<dbReference type="AlphaFoldDB" id="A0A241XRM4"/>
<dbReference type="RefSeq" id="WP_065327536.1">
    <property type="nucleotide sequence ID" value="NZ_NFFZ01000004.1"/>
</dbReference>
<sequence length="258" mass="28317">MNMPVVTLDHLKSHVLPQLFQKPASIGEYGNLATSSANMDKLSSLMENGAASALAAKIAEVLSKMADASPEKITKPPTWLERFLGGGLEKQVRYRVARKTLEQLLSEAEGHAQGVRDTVTAIDVLIYSHGEETACLKMFIQAGREYLDEHPNAGAIAEGSLEFDRPRERLARKLANLATLLASHELSISQMKLSRAQAVDMLDRFSETVSVLVPVWRQHTLTLITTTHMSPTMVAEASKAHQALMNSLSHSLDGMKHH</sequence>
<evidence type="ECO:0000313" key="1">
    <source>
        <dbReference type="EMBL" id="OTI63152.1"/>
    </source>
</evidence>
<protein>
    <submittedName>
        <fullName evidence="1">Protein KlaA</fullName>
    </submittedName>
</protein>
<dbReference type="Proteomes" id="UP000194857">
    <property type="component" value="Unassembled WGS sequence"/>
</dbReference>